<gene>
    <name evidence="2" type="ORF">ACD_2C00013G0011</name>
</gene>
<dbReference type="EMBL" id="AMFJ01000013">
    <property type="protein sequence ID" value="EKE30303.1"/>
    <property type="molecule type" value="Genomic_DNA"/>
</dbReference>
<feature type="transmembrane region" description="Helical" evidence="1">
    <location>
        <begin position="6"/>
        <end position="28"/>
    </location>
</feature>
<comment type="caution">
    <text evidence="2">The sequence shown here is derived from an EMBL/GenBank/DDBJ whole genome shotgun (WGS) entry which is preliminary data.</text>
</comment>
<reference evidence="2" key="1">
    <citation type="journal article" date="2012" name="Science">
        <title>Fermentation, hydrogen, and sulfur metabolism in multiple uncultivated bacterial phyla.</title>
        <authorList>
            <person name="Wrighton K.C."/>
            <person name="Thomas B.C."/>
            <person name="Sharon I."/>
            <person name="Miller C.S."/>
            <person name="Castelle C.J."/>
            <person name="VerBerkmoes N.C."/>
            <person name="Wilkins M.J."/>
            <person name="Hettich R.L."/>
            <person name="Lipton M.S."/>
            <person name="Williams K.H."/>
            <person name="Long P.E."/>
            <person name="Banfield J.F."/>
        </authorList>
    </citation>
    <scope>NUCLEOTIDE SEQUENCE [LARGE SCALE GENOMIC DNA]</scope>
</reference>
<organism evidence="2">
    <name type="scientific">uncultured bacterium</name>
    <name type="common">gcode 4</name>
    <dbReference type="NCBI Taxonomy" id="1234023"/>
    <lineage>
        <taxon>Bacteria</taxon>
        <taxon>environmental samples</taxon>
    </lineage>
</organism>
<dbReference type="AlphaFoldDB" id="K2G4W3"/>
<protein>
    <submittedName>
        <fullName evidence="2">Uncharacterized protein</fullName>
    </submittedName>
</protein>
<keyword evidence="1" id="KW-0472">Membrane</keyword>
<accession>K2G4W3</accession>
<keyword evidence="1" id="KW-1133">Transmembrane helix</keyword>
<keyword evidence="1" id="KW-0812">Transmembrane</keyword>
<name>K2G4W3_9BACT</name>
<sequence length="180" mass="21577">MSLFDSYPYFIEVVYWQLLINIYIINIISSLHTMQNLSIIPYSPQKASLSWLKVINPILSDFFWVEDALKIQELLNVSKPKDFTQELHSYFLRNPEKEWTFKQIFEMFDELINMILSRTGDRKRRIISIVEDILLMKGHDSNLIDMLCQMKVIFERNIKHEMKVTWKLISRLRLDTIDSL</sequence>
<evidence type="ECO:0000256" key="1">
    <source>
        <dbReference type="SAM" id="Phobius"/>
    </source>
</evidence>
<proteinExistence type="predicted"/>
<evidence type="ECO:0000313" key="2">
    <source>
        <dbReference type="EMBL" id="EKE30303.1"/>
    </source>
</evidence>